<dbReference type="InterPro" id="IPR039102">
    <property type="entry name" value="FAM13"/>
</dbReference>
<evidence type="ECO:0000256" key="2">
    <source>
        <dbReference type="SAM" id="Coils"/>
    </source>
</evidence>
<feature type="compositionally biased region" description="Basic and acidic residues" evidence="3">
    <location>
        <begin position="287"/>
        <end position="299"/>
    </location>
</feature>
<dbReference type="OrthoDB" id="185175at2759"/>
<gene>
    <name evidence="5" type="ORF">CLODIP_2_CD14496</name>
</gene>
<evidence type="ECO:0000259" key="4">
    <source>
        <dbReference type="PROSITE" id="PS50238"/>
    </source>
</evidence>
<dbReference type="Gene3D" id="1.10.10.1460">
    <property type="match status" value="1"/>
</dbReference>
<dbReference type="PANTHER" id="PTHR15904">
    <property type="entry name" value="FAM13"/>
    <property type="match status" value="1"/>
</dbReference>
<dbReference type="AlphaFoldDB" id="A0A8S1C8G2"/>
<comment type="caution">
    <text evidence="5">The sequence shown here is derived from an EMBL/GenBank/DDBJ whole genome shotgun (WGS) entry which is preliminary data.</text>
</comment>
<feature type="compositionally biased region" description="Basic residues" evidence="3">
    <location>
        <begin position="362"/>
        <end position="374"/>
    </location>
</feature>
<evidence type="ECO:0000256" key="1">
    <source>
        <dbReference type="ARBA" id="ARBA00007549"/>
    </source>
</evidence>
<dbReference type="Gene3D" id="1.10.555.10">
    <property type="entry name" value="Rho GTPase activation protein"/>
    <property type="match status" value="1"/>
</dbReference>
<feature type="coiled-coil region" evidence="2">
    <location>
        <begin position="735"/>
        <end position="769"/>
    </location>
</feature>
<dbReference type="InterPro" id="IPR059029">
    <property type="entry name" value="FAM13A_dom"/>
</dbReference>
<dbReference type="EMBL" id="CADEPI010000015">
    <property type="protein sequence ID" value="CAB3364254.1"/>
    <property type="molecule type" value="Genomic_DNA"/>
</dbReference>
<dbReference type="SUPFAM" id="SSF48350">
    <property type="entry name" value="GTPase activation domain, GAP"/>
    <property type="match status" value="1"/>
</dbReference>
<reference evidence="5 6" key="1">
    <citation type="submission" date="2020-04" db="EMBL/GenBank/DDBJ databases">
        <authorList>
            <person name="Alioto T."/>
            <person name="Alioto T."/>
            <person name="Gomez Garrido J."/>
        </authorList>
    </citation>
    <scope>NUCLEOTIDE SEQUENCE [LARGE SCALE GENOMIC DNA]</scope>
</reference>
<sequence length="812" mass="92631">MRRPVSCGGSDVSPAESALSRVRRMLSSSLPGRRTASKTMGVSLEELTARPDAQDGVPFIVLRLCSYIDSTGISSVELCQPPTHDKQFESLKCTFDRTGDADLENSATPSAATALLKFFLQQLPEPPVTDSVANDLLNLIEENSTDCSKEIKKILSTMPEANRRLIRHISYFLRRVARRDAKKKADIEVIGSSFGPFLFKYDGNPGRQKIFNAVTTQMVLDFHLIFPECSDDGLAGMHGEPPLEVSLEMPAELSVAHHRKRKERHESTGSSQIPQERKVIRSNSQERPTEDVNEKDKIASQKSSVMIEDMEETGNTNKNLMPLHEHNSPSTAPMEEEDNEHERRRSSERFASYPRSSTPRGGNRRHHQPRKTRRGNSYDSKENERVHHHHHHHHHHLQPREDESVPNTSHSFLQLHPQDECESRERSPSPATPKAAPPALDLSTLHQQIGYTEPVPSQPPHHRVPEDTQVLLSPRNSVILTRRMDPNVAPSPPVEHSEPLRRRDEESYETKTKQINKQIANLKKKIKVYEEQFESENGYRPSHADKLNNKDLKKMFSELTKLRKELKQVKEDAANKTVQQSNDKKLPTIVIPTLGDTLKEVQNRLEEKRTESGRPVDLESLSREQLLSEKVALQKALLHLESLHGRPSTKGDRDLVRPLYDRYRSLKRLVIRSGGSKLRDSMSELATILEHETMDFTSPPETGQNMLPSSDFDAVENEGQDEEEEQCENLHSLSLTELIARQAEAKELKHKLRRELRDFEDEFQRATGRRLQKEDREPKQKEYAVYKQAKARLRLLEALLNKRGGSQFTRSC</sequence>
<feature type="compositionally biased region" description="Low complexity" evidence="3">
    <location>
        <begin position="428"/>
        <end position="438"/>
    </location>
</feature>
<keyword evidence="2" id="KW-0175">Coiled coil</keyword>
<evidence type="ECO:0000256" key="3">
    <source>
        <dbReference type="SAM" id="MobiDB-lite"/>
    </source>
</evidence>
<comment type="similarity">
    <text evidence="1">Belongs to the FAM13 family.</text>
</comment>
<feature type="compositionally biased region" description="Basic residues" evidence="3">
    <location>
        <begin position="386"/>
        <end position="397"/>
    </location>
</feature>
<feature type="domain" description="Rho-GAP" evidence="4">
    <location>
        <begin position="42"/>
        <end position="226"/>
    </location>
</feature>
<dbReference type="GO" id="GO:0007165">
    <property type="term" value="P:signal transduction"/>
    <property type="evidence" value="ECO:0007669"/>
    <property type="project" value="InterPro"/>
</dbReference>
<protein>
    <recommendedName>
        <fullName evidence="4">Rho-GAP domain-containing protein</fullName>
    </recommendedName>
</protein>
<evidence type="ECO:0000313" key="5">
    <source>
        <dbReference type="EMBL" id="CAB3364254.1"/>
    </source>
</evidence>
<dbReference type="PANTHER" id="PTHR15904:SF17">
    <property type="entry name" value="RHO-GAP DOMAIN-CONTAINING PROTEIN"/>
    <property type="match status" value="1"/>
</dbReference>
<feature type="region of interest" description="Disordered" evidence="3">
    <location>
        <begin position="451"/>
        <end position="513"/>
    </location>
</feature>
<dbReference type="Pfam" id="PF00620">
    <property type="entry name" value="RhoGAP"/>
    <property type="match status" value="1"/>
</dbReference>
<feature type="region of interest" description="Disordered" evidence="3">
    <location>
        <begin position="254"/>
        <end position="438"/>
    </location>
</feature>
<name>A0A8S1C8G2_9INSE</name>
<feature type="compositionally biased region" description="Polar residues" evidence="3">
    <location>
        <begin position="470"/>
        <end position="479"/>
    </location>
</feature>
<feature type="compositionally biased region" description="Basic and acidic residues" evidence="3">
    <location>
        <begin position="495"/>
        <end position="512"/>
    </location>
</feature>
<dbReference type="PROSITE" id="PS50238">
    <property type="entry name" value="RHOGAP"/>
    <property type="match status" value="1"/>
</dbReference>
<dbReference type="Proteomes" id="UP000494165">
    <property type="component" value="Unassembled WGS sequence"/>
</dbReference>
<feature type="compositionally biased region" description="Basic and acidic residues" evidence="3">
    <location>
        <begin position="417"/>
        <end position="427"/>
    </location>
</feature>
<organism evidence="5 6">
    <name type="scientific">Cloeon dipterum</name>
    <dbReference type="NCBI Taxonomy" id="197152"/>
    <lineage>
        <taxon>Eukaryota</taxon>
        <taxon>Metazoa</taxon>
        <taxon>Ecdysozoa</taxon>
        <taxon>Arthropoda</taxon>
        <taxon>Hexapoda</taxon>
        <taxon>Insecta</taxon>
        <taxon>Pterygota</taxon>
        <taxon>Palaeoptera</taxon>
        <taxon>Ephemeroptera</taxon>
        <taxon>Pisciforma</taxon>
        <taxon>Baetidae</taxon>
        <taxon>Cloeon</taxon>
    </lineage>
</organism>
<keyword evidence="6" id="KW-1185">Reference proteome</keyword>
<dbReference type="Pfam" id="PF26116">
    <property type="entry name" value="FAM13A"/>
    <property type="match status" value="1"/>
</dbReference>
<proteinExistence type="inferred from homology"/>
<evidence type="ECO:0000313" key="6">
    <source>
        <dbReference type="Proteomes" id="UP000494165"/>
    </source>
</evidence>
<dbReference type="SMART" id="SM00324">
    <property type="entry name" value="RhoGAP"/>
    <property type="match status" value="1"/>
</dbReference>
<accession>A0A8S1C8G2</accession>
<dbReference type="InterPro" id="IPR000198">
    <property type="entry name" value="RhoGAP_dom"/>
</dbReference>
<dbReference type="InterPro" id="IPR008936">
    <property type="entry name" value="Rho_GTPase_activation_prot"/>
</dbReference>